<dbReference type="AlphaFoldDB" id="A0A4P6PWS0"/>
<evidence type="ECO:0000313" key="2">
    <source>
        <dbReference type="Proteomes" id="UP000292235"/>
    </source>
</evidence>
<dbReference type="RefSeq" id="WP_131096703.1">
    <property type="nucleotide sequence ID" value="NZ_CP036455.1"/>
</dbReference>
<gene>
    <name evidence="1" type="ORF">EKD16_01415</name>
</gene>
<dbReference type="Proteomes" id="UP000292235">
    <property type="component" value="Chromosome"/>
</dbReference>
<sequence>MPIRPANLATMSATIAGALSGMRAGRADSVRPVTVTFESGHEQVVDTGGCRALEADQGGVVAIEADAVAKYALFAGTSCQGGRAVTSGRGSVTFSQPVLAGAIVLG</sequence>
<organism evidence="1 2">
    <name type="scientific">Streptomonospora litoralis</name>
    <dbReference type="NCBI Taxonomy" id="2498135"/>
    <lineage>
        <taxon>Bacteria</taxon>
        <taxon>Bacillati</taxon>
        <taxon>Actinomycetota</taxon>
        <taxon>Actinomycetes</taxon>
        <taxon>Streptosporangiales</taxon>
        <taxon>Nocardiopsidaceae</taxon>
        <taxon>Streptomonospora</taxon>
    </lineage>
</organism>
<proteinExistence type="predicted"/>
<protein>
    <submittedName>
        <fullName evidence="1">Uncharacterized protein</fullName>
    </submittedName>
</protein>
<name>A0A4P6PWS0_9ACTN</name>
<dbReference type="EMBL" id="CP036455">
    <property type="protein sequence ID" value="QBI52100.1"/>
    <property type="molecule type" value="Genomic_DNA"/>
</dbReference>
<dbReference type="OrthoDB" id="3430019at2"/>
<reference evidence="1 2" key="1">
    <citation type="submission" date="2019-02" db="EMBL/GenBank/DDBJ databases">
        <authorList>
            <person name="Khodamoradi S."/>
            <person name="Hahnke R.L."/>
            <person name="Kaempfer P."/>
            <person name="Schumann P."/>
            <person name="Rohde M."/>
            <person name="Steinert M."/>
            <person name="Luzhetskyy A."/>
            <person name="Wink J."/>
            <person name="Ruckert C."/>
        </authorList>
    </citation>
    <scope>NUCLEOTIDE SEQUENCE [LARGE SCALE GENOMIC DNA]</scope>
    <source>
        <strain evidence="1 2">M2</strain>
    </source>
</reference>
<dbReference type="KEGG" id="strr:EKD16_01415"/>
<evidence type="ECO:0000313" key="1">
    <source>
        <dbReference type="EMBL" id="QBI52100.1"/>
    </source>
</evidence>
<keyword evidence="2" id="KW-1185">Reference proteome</keyword>
<accession>A0A4P6PWS0</accession>